<gene>
    <name evidence="2" type="ORF">ACFPMG_00665</name>
</gene>
<sequence length="219" mass="23376">MKWLAAALAVGLVCWSHPGGAATFDALTLEGAIACASPSAYREAEKAAGADDRKWLESTGCATVKSGLQLSLIELGSQYQPLAKARFLDAGVTAYIGRWHYLSVAQPTQSDPSGGTAKDISTKIVAHLTACAGNYTQPPRGYRAFGANFYIFESYDGVRLEVEAVTYSDSLAGSAFNISYAHRALDAFKRCSVIKSKPLSTLLKKAKPTRVTVIFPDAD</sequence>
<evidence type="ECO:0000256" key="1">
    <source>
        <dbReference type="SAM" id="SignalP"/>
    </source>
</evidence>
<evidence type="ECO:0000313" key="3">
    <source>
        <dbReference type="Proteomes" id="UP001596166"/>
    </source>
</evidence>
<evidence type="ECO:0008006" key="4">
    <source>
        <dbReference type="Google" id="ProtNLM"/>
    </source>
</evidence>
<keyword evidence="3" id="KW-1185">Reference proteome</keyword>
<keyword evidence="1" id="KW-0732">Signal</keyword>
<organism evidence="2 3">
    <name type="scientific">Azospirillum himalayense</name>
    <dbReference type="NCBI Taxonomy" id="654847"/>
    <lineage>
        <taxon>Bacteria</taxon>
        <taxon>Pseudomonadati</taxon>
        <taxon>Pseudomonadota</taxon>
        <taxon>Alphaproteobacteria</taxon>
        <taxon>Rhodospirillales</taxon>
        <taxon>Azospirillaceae</taxon>
        <taxon>Azospirillum</taxon>
    </lineage>
</organism>
<comment type="caution">
    <text evidence="2">The sequence shown here is derived from an EMBL/GenBank/DDBJ whole genome shotgun (WGS) entry which is preliminary data.</text>
</comment>
<dbReference type="RefSeq" id="WP_376993331.1">
    <property type="nucleotide sequence ID" value="NZ_JBHSLC010000002.1"/>
</dbReference>
<proteinExistence type="predicted"/>
<evidence type="ECO:0000313" key="2">
    <source>
        <dbReference type="EMBL" id="MFC5353504.1"/>
    </source>
</evidence>
<dbReference type="Proteomes" id="UP001596166">
    <property type="component" value="Unassembled WGS sequence"/>
</dbReference>
<reference evidence="3" key="1">
    <citation type="journal article" date="2019" name="Int. J. Syst. Evol. Microbiol.">
        <title>The Global Catalogue of Microorganisms (GCM) 10K type strain sequencing project: providing services to taxonomists for standard genome sequencing and annotation.</title>
        <authorList>
            <consortium name="The Broad Institute Genomics Platform"/>
            <consortium name="The Broad Institute Genome Sequencing Center for Infectious Disease"/>
            <person name="Wu L."/>
            <person name="Ma J."/>
        </authorList>
    </citation>
    <scope>NUCLEOTIDE SEQUENCE [LARGE SCALE GENOMIC DNA]</scope>
    <source>
        <strain evidence="3">CCUG 58760</strain>
    </source>
</reference>
<protein>
    <recommendedName>
        <fullName evidence="4">TonB C-terminal domain-containing protein</fullName>
    </recommendedName>
</protein>
<feature type="chain" id="PRO_5045456807" description="TonB C-terminal domain-containing protein" evidence="1">
    <location>
        <begin position="22"/>
        <end position="219"/>
    </location>
</feature>
<accession>A0ABW0FYB4</accession>
<name>A0ABW0FYB4_9PROT</name>
<dbReference type="EMBL" id="JBHSLC010000002">
    <property type="protein sequence ID" value="MFC5353504.1"/>
    <property type="molecule type" value="Genomic_DNA"/>
</dbReference>
<feature type="signal peptide" evidence="1">
    <location>
        <begin position="1"/>
        <end position="21"/>
    </location>
</feature>